<dbReference type="AlphaFoldDB" id="A0ABD2JYX8"/>
<sequence length="580" mass="65280">MFSLFPSVLFLLLHHIDIYSTDQIEDKKNSHKELDAEIRALFNETKDYIPPAFRLHSDELLCKCNHYANCGKESVASYVGEQYMDVCRPGRGGYCSRVVFLNADGTIREVITSCLKREQLVPRELPFVCQNSTTPQWNKLVNCCKTESFCNDIQFPIELGLRNGILPESFDGFPSVLLTLLISLVLVLLFAVSLCVAISCCCFPRKRAVVDRCIGWLVQCRSPTLNSSKADCEMDSESLCGAPMGQLAEAATFSTGSGSGVPMLAPRTISYQISLQTVIGKGRFGEVTLGEWRGEKVAVKIFESREVASFDRETAIYRDNMLRHQNLLRWISSDTVDTGEGIMHWLVTDYCPNGSLLGHLENNTLNIQQCLQFIRSIAHGIDYLHTSLTGTKNFYKPAIAHRDLKPGNILIKNDWTCCIADLGMCVRLKSDGIIDRPESGDRGGTARYLAPEFLDKSYSNDSITSYLRMDIYALALVIWEVCRRVEVNNLVSALDYQVPYQEYELTSSHPSPDAMKQIVCVEGLRPTIPKEWSKSKILNEFTRIIKECWNAMPQSRLTALSIRCTIDRICTEENIIITTT</sequence>
<evidence type="ECO:0000256" key="11">
    <source>
        <dbReference type="ARBA" id="ARBA00022741"/>
    </source>
</evidence>
<gene>
    <name evidence="22" type="ORF">niasHT_024429</name>
</gene>
<evidence type="ECO:0000256" key="17">
    <source>
        <dbReference type="ARBA" id="ARBA00023170"/>
    </source>
</evidence>
<keyword evidence="10 20" id="KW-0732">Signal</keyword>
<evidence type="ECO:0000256" key="6">
    <source>
        <dbReference type="ARBA" id="ARBA00022527"/>
    </source>
</evidence>
<dbReference type="Gene3D" id="2.10.60.10">
    <property type="entry name" value="CD59"/>
    <property type="match status" value="1"/>
</dbReference>
<keyword evidence="7" id="KW-0808">Transferase</keyword>
<keyword evidence="13 18" id="KW-0067">ATP-binding</keyword>
<dbReference type="Pfam" id="PF01064">
    <property type="entry name" value="Activin_recp"/>
    <property type="match status" value="1"/>
</dbReference>
<comment type="cofactor">
    <cofactor evidence="1">
        <name>Mn(2+)</name>
        <dbReference type="ChEBI" id="CHEBI:29035"/>
    </cofactor>
</comment>
<dbReference type="Gene3D" id="1.10.510.10">
    <property type="entry name" value="Transferase(Phosphotransferase) domain 1"/>
    <property type="match status" value="1"/>
</dbReference>
<dbReference type="InterPro" id="IPR000719">
    <property type="entry name" value="Prot_kinase_dom"/>
</dbReference>
<dbReference type="SUPFAM" id="SSF56112">
    <property type="entry name" value="Protein kinase-like (PK-like)"/>
    <property type="match status" value="1"/>
</dbReference>
<dbReference type="EMBL" id="JBICBT010000879">
    <property type="protein sequence ID" value="KAL3095603.1"/>
    <property type="molecule type" value="Genomic_DNA"/>
</dbReference>
<evidence type="ECO:0000256" key="18">
    <source>
        <dbReference type="PROSITE-ProRule" id="PRU10141"/>
    </source>
</evidence>
<evidence type="ECO:0000256" key="13">
    <source>
        <dbReference type="ARBA" id="ARBA00022840"/>
    </source>
</evidence>
<keyword evidence="17" id="KW-0675">Receptor</keyword>
<keyword evidence="6" id="KW-0723">Serine/threonine-protein kinase</keyword>
<reference evidence="22 23" key="1">
    <citation type="submission" date="2024-10" db="EMBL/GenBank/DDBJ databases">
        <authorList>
            <person name="Kim D."/>
        </authorList>
    </citation>
    <scope>NUCLEOTIDE SEQUENCE [LARGE SCALE GENOMIC DNA]</scope>
    <source>
        <strain evidence="22">BH-2024</strain>
    </source>
</reference>
<feature type="binding site" evidence="18">
    <location>
        <position position="300"/>
    </location>
    <ligand>
        <name>ATP</name>
        <dbReference type="ChEBI" id="CHEBI:30616"/>
    </ligand>
</feature>
<dbReference type="GO" id="GO:0004675">
    <property type="term" value="F:transmembrane receptor protein serine/threonine kinase activity"/>
    <property type="evidence" value="ECO:0007669"/>
    <property type="project" value="UniProtKB-EC"/>
</dbReference>
<dbReference type="Gene3D" id="3.30.200.20">
    <property type="entry name" value="Phosphorylase Kinase, domain 1"/>
    <property type="match status" value="1"/>
</dbReference>
<evidence type="ECO:0000256" key="5">
    <source>
        <dbReference type="ARBA" id="ARBA00012401"/>
    </source>
</evidence>
<evidence type="ECO:0000256" key="15">
    <source>
        <dbReference type="ARBA" id="ARBA00022989"/>
    </source>
</evidence>
<evidence type="ECO:0000256" key="12">
    <source>
        <dbReference type="ARBA" id="ARBA00022777"/>
    </source>
</evidence>
<dbReference type="GO" id="GO:0005524">
    <property type="term" value="F:ATP binding"/>
    <property type="evidence" value="ECO:0007669"/>
    <property type="project" value="UniProtKB-UniRule"/>
</dbReference>
<feature type="signal peptide" evidence="20">
    <location>
        <begin position="1"/>
        <end position="21"/>
    </location>
</feature>
<dbReference type="GO" id="GO:0016020">
    <property type="term" value="C:membrane"/>
    <property type="evidence" value="ECO:0007669"/>
    <property type="project" value="UniProtKB-SubCell"/>
</dbReference>
<comment type="cofactor">
    <cofactor evidence="2">
        <name>Mg(2+)</name>
        <dbReference type="ChEBI" id="CHEBI:18420"/>
    </cofactor>
</comment>
<keyword evidence="12" id="KW-0418">Kinase</keyword>
<protein>
    <recommendedName>
        <fullName evidence="5">receptor protein serine/threonine kinase</fullName>
        <ecNumber evidence="5">2.7.11.30</ecNumber>
    </recommendedName>
</protein>
<evidence type="ECO:0000256" key="20">
    <source>
        <dbReference type="SAM" id="SignalP"/>
    </source>
</evidence>
<dbReference type="PROSITE" id="PS00108">
    <property type="entry name" value="PROTEIN_KINASE_ST"/>
    <property type="match status" value="1"/>
</dbReference>
<dbReference type="InterPro" id="IPR017441">
    <property type="entry name" value="Protein_kinase_ATP_BS"/>
</dbReference>
<comment type="subcellular location">
    <subcellularLocation>
        <location evidence="3">Membrane</location>
        <topology evidence="3">Single-pass type I membrane protein</topology>
    </subcellularLocation>
</comment>
<evidence type="ECO:0000256" key="3">
    <source>
        <dbReference type="ARBA" id="ARBA00004479"/>
    </source>
</evidence>
<feature type="domain" description="Protein kinase" evidence="21">
    <location>
        <begin position="273"/>
        <end position="569"/>
    </location>
</feature>
<feature type="transmembrane region" description="Helical" evidence="19">
    <location>
        <begin position="176"/>
        <end position="203"/>
    </location>
</feature>
<evidence type="ECO:0000256" key="10">
    <source>
        <dbReference type="ARBA" id="ARBA00022729"/>
    </source>
</evidence>
<proteinExistence type="inferred from homology"/>
<evidence type="ECO:0000313" key="22">
    <source>
        <dbReference type="EMBL" id="KAL3095603.1"/>
    </source>
</evidence>
<evidence type="ECO:0000256" key="14">
    <source>
        <dbReference type="ARBA" id="ARBA00022842"/>
    </source>
</evidence>
<dbReference type="Pfam" id="PF07714">
    <property type="entry name" value="PK_Tyr_Ser-Thr"/>
    <property type="match status" value="1"/>
</dbReference>
<evidence type="ECO:0000256" key="2">
    <source>
        <dbReference type="ARBA" id="ARBA00001946"/>
    </source>
</evidence>
<organism evidence="22 23">
    <name type="scientific">Heterodera trifolii</name>
    <dbReference type="NCBI Taxonomy" id="157864"/>
    <lineage>
        <taxon>Eukaryota</taxon>
        <taxon>Metazoa</taxon>
        <taxon>Ecdysozoa</taxon>
        <taxon>Nematoda</taxon>
        <taxon>Chromadorea</taxon>
        <taxon>Rhabditida</taxon>
        <taxon>Tylenchina</taxon>
        <taxon>Tylenchomorpha</taxon>
        <taxon>Tylenchoidea</taxon>
        <taxon>Heteroderidae</taxon>
        <taxon>Heteroderinae</taxon>
        <taxon>Heterodera</taxon>
    </lineage>
</organism>
<comment type="caution">
    <text evidence="22">The sequence shown here is derived from an EMBL/GenBank/DDBJ whole genome shotgun (WGS) entry which is preliminary data.</text>
</comment>
<dbReference type="InterPro" id="IPR008271">
    <property type="entry name" value="Ser/Thr_kinase_AS"/>
</dbReference>
<accession>A0ABD2JYX8</accession>
<evidence type="ECO:0000256" key="7">
    <source>
        <dbReference type="ARBA" id="ARBA00022679"/>
    </source>
</evidence>
<keyword evidence="9" id="KW-0479">Metal-binding</keyword>
<evidence type="ECO:0000256" key="4">
    <source>
        <dbReference type="ARBA" id="ARBA00009605"/>
    </source>
</evidence>
<dbReference type="PROSITE" id="PS00107">
    <property type="entry name" value="PROTEIN_KINASE_ATP"/>
    <property type="match status" value="1"/>
</dbReference>
<dbReference type="InterPro" id="IPR000472">
    <property type="entry name" value="Activin_recp"/>
</dbReference>
<evidence type="ECO:0000256" key="16">
    <source>
        <dbReference type="ARBA" id="ARBA00023136"/>
    </source>
</evidence>
<evidence type="ECO:0000256" key="8">
    <source>
        <dbReference type="ARBA" id="ARBA00022692"/>
    </source>
</evidence>
<dbReference type="Proteomes" id="UP001620626">
    <property type="component" value="Unassembled WGS sequence"/>
</dbReference>
<dbReference type="SMART" id="SM00220">
    <property type="entry name" value="S_TKc"/>
    <property type="match status" value="1"/>
</dbReference>
<dbReference type="PANTHER" id="PTHR23255:SF71">
    <property type="entry name" value="RECEPTOR PROTEIN SERINE_THREONINE KINASE"/>
    <property type="match status" value="1"/>
</dbReference>
<evidence type="ECO:0000256" key="1">
    <source>
        <dbReference type="ARBA" id="ARBA00001936"/>
    </source>
</evidence>
<dbReference type="EC" id="2.7.11.30" evidence="5"/>
<keyword evidence="8 19" id="KW-0812">Transmembrane</keyword>
<keyword evidence="23" id="KW-1185">Reference proteome</keyword>
<keyword evidence="16 19" id="KW-0472">Membrane</keyword>
<dbReference type="InterPro" id="IPR001245">
    <property type="entry name" value="Ser-Thr/Tyr_kinase_cat_dom"/>
</dbReference>
<evidence type="ECO:0000259" key="21">
    <source>
        <dbReference type="PROSITE" id="PS50011"/>
    </source>
</evidence>
<keyword evidence="15 19" id="KW-1133">Transmembrane helix</keyword>
<feature type="chain" id="PRO_5044879980" description="receptor protein serine/threonine kinase" evidence="20">
    <location>
        <begin position="22"/>
        <end position="580"/>
    </location>
</feature>
<evidence type="ECO:0000256" key="19">
    <source>
        <dbReference type="SAM" id="Phobius"/>
    </source>
</evidence>
<evidence type="ECO:0000256" key="9">
    <source>
        <dbReference type="ARBA" id="ARBA00022723"/>
    </source>
</evidence>
<name>A0ABD2JYX8_9BILA</name>
<dbReference type="PROSITE" id="PS50011">
    <property type="entry name" value="PROTEIN_KINASE_DOM"/>
    <property type="match status" value="1"/>
</dbReference>
<dbReference type="InterPro" id="IPR011009">
    <property type="entry name" value="Kinase-like_dom_sf"/>
</dbReference>
<comment type="similarity">
    <text evidence="4">Belongs to the protein kinase superfamily. TKL Ser/Thr protein kinase family. TGFB receptor subfamily.</text>
</comment>
<dbReference type="PANTHER" id="PTHR23255">
    <property type="entry name" value="TRANSFORMING GROWTH FACTOR-BETA RECEPTOR TYPE I AND II"/>
    <property type="match status" value="1"/>
</dbReference>
<evidence type="ECO:0000313" key="23">
    <source>
        <dbReference type="Proteomes" id="UP001620626"/>
    </source>
</evidence>
<dbReference type="InterPro" id="IPR000333">
    <property type="entry name" value="TGFB_receptor"/>
</dbReference>
<keyword evidence="14" id="KW-0460">Magnesium</keyword>
<keyword evidence="11 18" id="KW-0547">Nucleotide-binding</keyword>
<dbReference type="InterPro" id="IPR045860">
    <property type="entry name" value="Snake_toxin-like_sf"/>
</dbReference>